<organism evidence="1 2">
    <name type="scientific">Trichinella nativa</name>
    <dbReference type="NCBI Taxonomy" id="6335"/>
    <lineage>
        <taxon>Eukaryota</taxon>
        <taxon>Metazoa</taxon>
        <taxon>Ecdysozoa</taxon>
        <taxon>Nematoda</taxon>
        <taxon>Enoplea</taxon>
        <taxon>Dorylaimia</taxon>
        <taxon>Trichinellida</taxon>
        <taxon>Trichinellidae</taxon>
        <taxon>Trichinella</taxon>
    </lineage>
</organism>
<comment type="caution">
    <text evidence="1">The sequence shown here is derived from an EMBL/GenBank/DDBJ whole genome shotgun (WGS) entry which is preliminary data.</text>
</comment>
<evidence type="ECO:0000313" key="2">
    <source>
        <dbReference type="Proteomes" id="UP000243006"/>
    </source>
</evidence>
<dbReference type="Proteomes" id="UP000243006">
    <property type="component" value="Unassembled WGS sequence"/>
</dbReference>
<reference evidence="1 2" key="1">
    <citation type="submission" date="2015-04" db="EMBL/GenBank/DDBJ databases">
        <title>Draft genome of the roundworm Trichinella nativa.</title>
        <authorList>
            <person name="Mitreva M."/>
        </authorList>
    </citation>
    <scope>NUCLEOTIDE SEQUENCE [LARGE SCALE GENOMIC DNA]</scope>
    <source>
        <strain evidence="1 2">ISS45</strain>
    </source>
</reference>
<protein>
    <submittedName>
        <fullName evidence="1">Uncharacterized protein</fullName>
    </submittedName>
</protein>
<accession>A0A1Y3EFU8</accession>
<proteinExistence type="predicted"/>
<feature type="non-terminal residue" evidence="1">
    <location>
        <position position="1"/>
    </location>
</feature>
<sequence length="149" mass="16883">LRHLHWNGAADLCSSDQQADVPLYQLFQLNVFNEKDITDMLNQSTRLAHLSDDTLDCLLAQANSNGCRLCYDRLFGRFRLVDRVFGRFTDLLQVSLNCQPTNQDQFSPVTTCKDCQLLLGTKNGQGVCSFRRESNAKIGRVIDIDRPCP</sequence>
<dbReference type="AlphaFoldDB" id="A0A1Y3EFU8"/>
<evidence type="ECO:0000313" key="1">
    <source>
        <dbReference type="EMBL" id="OUC44023.1"/>
    </source>
</evidence>
<gene>
    <name evidence="1" type="ORF">D917_09363</name>
</gene>
<name>A0A1Y3EFU8_9BILA</name>
<dbReference type="EMBL" id="LVZM01013621">
    <property type="protein sequence ID" value="OUC44023.1"/>
    <property type="molecule type" value="Genomic_DNA"/>
</dbReference>